<dbReference type="InterPro" id="IPR001901">
    <property type="entry name" value="Translocase_SecE/Sec61-g"/>
</dbReference>
<name>I7IXX0_9CORY</name>
<dbReference type="GO" id="GO:0065002">
    <property type="term" value="P:intracellular protein transmembrane transport"/>
    <property type="evidence" value="ECO:0007669"/>
    <property type="project" value="UniProtKB-UniRule"/>
</dbReference>
<dbReference type="NCBIfam" id="TIGR00964">
    <property type="entry name" value="secE_bact"/>
    <property type="match status" value="1"/>
</dbReference>
<evidence type="ECO:0000256" key="2">
    <source>
        <dbReference type="ARBA" id="ARBA00022448"/>
    </source>
</evidence>
<reference evidence="11 12" key="1">
    <citation type="journal article" date="2012" name="J. Bacteriol.">
        <title>Draft Genome Sequence of Turicella otitidis ATCC 51513, Isolated from Middle Ear Fluid from a Child with Otitis Media.</title>
        <authorList>
            <person name="Brinkrolf K."/>
            <person name="Schneider J."/>
            <person name="Knecht M."/>
            <person name="Ruckert C."/>
            <person name="Tauch A."/>
        </authorList>
    </citation>
    <scope>NUCLEOTIDE SEQUENCE [LARGE SCALE GENOMIC DNA]</scope>
    <source>
        <strain evidence="11 12">ATCC 51513</strain>
    </source>
</reference>
<dbReference type="GO" id="GO:0043952">
    <property type="term" value="P:protein transport by the Sec complex"/>
    <property type="evidence" value="ECO:0007669"/>
    <property type="project" value="UniProtKB-UniRule"/>
</dbReference>
<comment type="similarity">
    <text evidence="9">Belongs to the SecE/SEC61-gamma family.</text>
</comment>
<dbReference type="Gene3D" id="1.20.5.1030">
    <property type="entry name" value="Preprotein translocase secy subunit"/>
    <property type="match status" value="1"/>
</dbReference>
<dbReference type="InterPro" id="IPR005807">
    <property type="entry name" value="SecE_bac"/>
</dbReference>
<dbReference type="GO" id="GO:0008320">
    <property type="term" value="F:protein transmembrane transporter activity"/>
    <property type="evidence" value="ECO:0007669"/>
    <property type="project" value="UniProtKB-UniRule"/>
</dbReference>
<evidence type="ECO:0000256" key="1">
    <source>
        <dbReference type="ARBA" id="ARBA00004370"/>
    </source>
</evidence>
<accession>I7IXX0</accession>
<feature type="transmembrane region" description="Helical" evidence="9">
    <location>
        <begin position="79"/>
        <end position="100"/>
    </location>
</feature>
<keyword evidence="7 9" id="KW-0811">Translocation</keyword>
<organism evidence="11 12">
    <name type="scientific">Corynebacterium otitidis ATCC 51513</name>
    <dbReference type="NCBI Taxonomy" id="883169"/>
    <lineage>
        <taxon>Bacteria</taxon>
        <taxon>Bacillati</taxon>
        <taxon>Actinomycetota</taxon>
        <taxon>Actinomycetes</taxon>
        <taxon>Mycobacteriales</taxon>
        <taxon>Corynebacteriaceae</taxon>
        <taxon>Corynebacterium</taxon>
    </lineage>
</organism>
<evidence type="ECO:0000256" key="10">
    <source>
        <dbReference type="SAM" id="MobiDB-lite"/>
    </source>
</evidence>
<dbReference type="EMBL" id="CAJZ01000209">
    <property type="protein sequence ID" value="CCI84123.1"/>
    <property type="molecule type" value="Genomic_DNA"/>
</dbReference>
<protein>
    <recommendedName>
        <fullName evidence="9">Protein translocase subunit SecE</fullName>
    </recommendedName>
</protein>
<dbReference type="PANTHER" id="PTHR33910:SF1">
    <property type="entry name" value="PROTEIN TRANSLOCASE SUBUNIT SECE"/>
    <property type="match status" value="1"/>
</dbReference>
<keyword evidence="3 9" id="KW-1003">Cell membrane</keyword>
<dbReference type="PRINTS" id="PR01650">
    <property type="entry name" value="SECETRNLCASE"/>
</dbReference>
<dbReference type="InterPro" id="IPR038379">
    <property type="entry name" value="SecE_sf"/>
</dbReference>
<keyword evidence="5 9" id="KW-0653">Protein transport</keyword>
<evidence type="ECO:0000256" key="3">
    <source>
        <dbReference type="ARBA" id="ARBA00022475"/>
    </source>
</evidence>
<evidence type="ECO:0000256" key="6">
    <source>
        <dbReference type="ARBA" id="ARBA00022989"/>
    </source>
</evidence>
<evidence type="ECO:0000256" key="9">
    <source>
        <dbReference type="HAMAP-Rule" id="MF_00422"/>
    </source>
</evidence>
<evidence type="ECO:0000256" key="4">
    <source>
        <dbReference type="ARBA" id="ARBA00022692"/>
    </source>
</evidence>
<keyword evidence="8 9" id="KW-0472">Membrane</keyword>
<comment type="subcellular location">
    <subcellularLocation>
        <location evidence="9">Cell membrane</location>
        <topology evidence="9">Single-pass membrane protein</topology>
    </subcellularLocation>
    <subcellularLocation>
        <location evidence="1">Membrane</location>
    </subcellularLocation>
</comment>
<dbReference type="GO" id="GO:0006605">
    <property type="term" value="P:protein targeting"/>
    <property type="evidence" value="ECO:0007669"/>
    <property type="project" value="UniProtKB-UniRule"/>
</dbReference>
<dbReference type="NCBIfam" id="NF005783">
    <property type="entry name" value="PRK07597.9-4"/>
    <property type="match status" value="1"/>
</dbReference>
<gene>
    <name evidence="9 11" type="primary">secE</name>
    <name evidence="11" type="ORF">BN46_1411</name>
</gene>
<dbReference type="Proteomes" id="UP000011016">
    <property type="component" value="Unassembled WGS sequence"/>
</dbReference>
<evidence type="ECO:0000313" key="11">
    <source>
        <dbReference type="EMBL" id="CCI84123.1"/>
    </source>
</evidence>
<evidence type="ECO:0000256" key="7">
    <source>
        <dbReference type="ARBA" id="ARBA00023010"/>
    </source>
</evidence>
<evidence type="ECO:0000313" key="12">
    <source>
        <dbReference type="Proteomes" id="UP000011016"/>
    </source>
</evidence>
<keyword evidence="2 9" id="KW-0813">Transport</keyword>
<proteinExistence type="inferred from homology"/>
<dbReference type="HAMAP" id="MF_00422">
    <property type="entry name" value="SecE"/>
    <property type="match status" value="1"/>
</dbReference>
<dbReference type="GO" id="GO:0005886">
    <property type="term" value="C:plasma membrane"/>
    <property type="evidence" value="ECO:0007669"/>
    <property type="project" value="UniProtKB-SubCell"/>
</dbReference>
<keyword evidence="4 9" id="KW-0812">Transmembrane</keyword>
<evidence type="ECO:0000256" key="8">
    <source>
        <dbReference type="ARBA" id="ARBA00023136"/>
    </source>
</evidence>
<dbReference type="GO" id="GO:0009306">
    <property type="term" value="P:protein secretion"/>
    <property type="evidence" value="ECO:0007669"/>
    <property type="project" value="UniProtKB-UniRule"/>
</dbReference>
<keyword evidence="6 9" id="KW-1133">Transmembrane helix</keyword>
<comment type="caution">
    <text evidence="11">The sequence shown here is derived from an EMBL/GenBank/DDBJ whole genome shotgun (WGS) entry which is preliminary data.</text>
</comment>
<comment type="subunit">
    <text evidence="9">Component of the Sec protein translocase complex. Heterotrimer consisting of SecY, SecE and SecG subunits. The heterotrimers can form oligomers, although 1 heterotrimer is thought to be able to translocate proteins. Interacts with the ribosome. Interacts with SecDF, and other proteins may be involved. Interacts with SecA.</text>
</comment>
<dbReference type="AlphaFoldDB" id="I7IXX0"/>
<sequence>MEARGKPVAQDENPQPSKPTGKRQRAGAQPVTSSSYQAKAEPARAANKSDEKPGGGVTSFLPEVVEEIRKVIWPTARQMVIYTVVVFAFLIFMTALVWGVDFLTGLGVEAVLGN</sequence>
<dbReference type="PANTHER" id="PTHR33910">
    <property type="entry name" value="PROTEIN TRANSLOCASE SUBUNIT SECE"/>
    <property type="match status" value="1"/>
</dbReference>
<comment type="function">
    <text evidence="9">Essential subunit of the Sec protein translocation channel SecYEG. Clamps together the 2 halves of SecY. May contact the channel plug during translocation.</text>
</comment>
<dbReference type="Pfam" id="PF00584">
    <property type="entry name" value="SecE"/>
    <property type="match status" value="1"/>
</dbReference>
<feature type="region of interest" description="Disordered" evidence="10">
    <location>
        <begin position="1"/>
        <end position="58"/>
    </location>
</feature>
<evidence type="ECO:0000256" key="5">
    <source>
        <dbReference type="ARBA" id="ARBA00022927"/>
    </source>
</evidence>